<reference evidence="2" key="1">
    <citation type="journal article" date="2018" name="BMC Genomics">
        <title>Genomic insights into host adaptation between the wheat stripe rust pathogen (Puccinia striiformis f. sp. tritici) and the barley stripe rust pathogen (Puccinia striiformis f. sp. hordei).</title>
        <authorList>
            <person name="Xia C."/>
            <person name="Wang M."/>
            <person name="Yin C."/>
            <person name="Cornejo O.E."/>
            <person name="Hulbert S.H."/>
            <person name="Chen X."/>
        </authorList>
    </citation>
    <scope>NUCLEOTIDE SEQUENCE [LARGE SCALE GENOMIC DNA]</scope>
    <source>
        <strain evidence="2">93-210</strain>
    </source>
</reference>
<keyword evidence="2" id="KW-1185">Reference proteome</keyword>
<reference evidence="2" key="2">
    <citation type="journal article" date="2018" name="Mol. Plant Microbe Interact.">
        <title>Genome sequence resources for the wheat stripe rust pathogen (Puccinia striiformis f. sp. tritici) and the barley stripe rust pathogen (Puccinia striiformis f. sp. hordei).</title>
        <authorList>
            <person name="Xia C."/>
            <person name="Wang M."/>
            <person name="Yin C."/>
            <person name="Cornejo O.E."/>
            <person name="Hulbert S.H."/>
            <person name="Chen X."/>
        </authorList>
    </citation>
    <scope>NUCLEOTIDE SEQUENCE [LARGE SCALE GENOMIC DNA]</scope>
    <source>
        <strain evidence="2">93-210</strain>
    </source>
</reference>
<dbReference type="Proteomes" id="UP001060170">
    <property type="component" value="Chromosome 12"/>
</dbReference>
<protein>
    <submittedName>
        <fullName evidence="1">Uncharacterized protein</fullName>
    </submittedName>
</protein>
<organism evidence="1 2">
    <name type="scientific">Puccinia striiformis f. sp. tritici</name>
    <dbReference type="NCBI Taxonomy" id="168172"/>
    <lineage>
        <taxon>Eukaryota</taxon>
        <taxon>Fungi</taxon>
        <taxon>Dikarya</taxon>
        <taxon>Basidiomycota</taxon>
        <taxon>Pucciniomycotina</taxon>
        <taxon>Pucciniomycetes</taxon>
        <taxon>Pucciniales</taxon>
        <taxon>Pucciniaceae</taxon>
        <taxon>Puccinia</taxon>
    </lineage>
</organism>
<reference evidence="1 2" key="3">
    <citation type="journal article" date="2022" name="Microbiol. Spectr.">
        <title>Folding features and dynamics of 3D genome architecture in plant fungal pathogens.</title>
        <authorList>
            <person name="Xia C."/>
        </authorList>
    </citation>
    <scope>NUCLEOTIDE SEQUENCE [LARGE SCALE GENOMIC DNA]</scope>
    <source>
        <strain evidence="1 2">93-210</strain>
    </source>
</reference>
<gene>
    <name evidence="1" type="ORF">MJO28_012653</name>
</gene>
<accession>A0ACC0E1R9</accession>
<proteinExistence type="predicted"/>
<evidence type="ECO:0000313" key="1">
    <source>
        <dbReference type="EMBL" id="KAI7942626.1"/>
    </source>
</evidence>
<name>A0ACC0E1R9_9BASI</name>
<sequence>MARLASPADPEEELMSTKTKTKSQIVACGAPDPEYSSPELCAHNRRTLTTDGNRRFELIALRADD</sequence>
<evidence type="ECO:0000313" key="2">
    <source>
        <dbReference type="Proteomes" id="UP001060170"/>
    </source>
</evidence>
<comment type="caution">
    <text evidence="1">The sequence shown here is derived from an EMBL/GenBank/DDBJ whole genome shotgun (WGS) entry which is preliminary data.</text>
</comment>
<dbReference type="EMBL" id="CM045876">
    <property type="protein sequence ID" value="KAI7942626.1"/>
    <property type="molecule type" value="Genomic_DNA"/>
</dbReference>